<evidence type="ECO:0008006" key="3">
    <source>
        <dbReference type="Google" id="ProtNLM"/>
    </source>
</evidence>
<dbReference type="Proteomes" id="UP000498980">
    <property type="component" value="Unassembled WGS sequence"/>
</dbReference>
<protein>
    <recommendedName>
        <fullName evidence="3">Hydrolase</fullName>
    </recommendedName>
</protein>
<comment type="caution">
    <text evidence="1">The sequence shown here is derived from an EMBL/GenBank/DDBJ whole genome shotgun (WGS) entry which is preliminary data.</text>
</comment>
<dbReference type="SUPFAM" id="SSF56784">
    <property type="entry name" value="HAD-like"/>
    <property type="match status" value="1"/>
</dbReference>
<dbReference type="Pfam" id="PF13242">
    <property type="entry name" value="Hydrolase_like"/>
    <property type="match status" value="1"/>
</dbReference>
<dbReference type="InterPro" id="IPR036412">
    <property type="entry name" value="HAD-like_sf"/>
</dbReference>
<dbReference type="Gene3D" id="3.40.50.1000">
    <property type="entry name" value="HAD superfamily/HAD-like"/>
    <property type="match status" value="1"/>
</dbReference>
<proteinExistence type="predicted"/>
<name>A0A7J0CES6_9ACTN</name>
<gene>
    <name evidence="1" type="ORF">Sfulv_57090</name>
</gene>
<evidence type="ECO:0000313" key="2">
    <source>
        <dbReference type="Proteomes" id="UP000498980"/>
    </source>
</evidence>
<reference evidence="1 2" key="1">
    <citation type="submission" date="2020-05" db="EMBL/GenBank/DDBJ databases">
        <title>Whole genome shotgun sequence of Streptomyces fulvorobeus NBRC 15897.</title>
        <authorList>
            <person name="Komaki H."/>
            <person name="Tamura T."/>
        </authorList>
    </citation>
    <scope>NUCLEOTIDE SEQUENCE [LARGE SCALE GENOMIC DNA]</scope>
    <source>
        <strain evidence="1 2">NBRC 15897</strain>
    </source>
</reference>
<sequence>MLIGDIAADVHAARAAGAEGVLVPNTATRPEEIAAEAEPAHDVLSAVLRLLARPAPASRTHRRPA</sequence>
<dbReference type="EMBL" id="BLWC01000001">
    <property type="protein sequence ID" value="GFN00899.1"/>
    <property type="molecule type" value="Genomic_DNA"/>
</dbReference>
<dbReference type="InterPro" id="IPR023214">
    <property type="entry name" value="HAD_sf"/>
</dbReference>
<keyword evidence="2" id="KW-1185">Reference proteome</keyword>
<dbReference type="AlphaFoldDB" id="A0A7J0CES6"/>
<evidence type="ECO:0000313" key="1">
    <source>
        <dbReference type="EMBL" id="GFN00899.1"/>
    </source>
</evidence>
<organism evidence="1 2">
    <name type="scientific">Streptomyces fulvorobeus</name>
    <dbReference type="NCBI Taxonomy" id="284028"/>
    <lineage>
        <taxon>Bacteria</taxon>
        <taxon>Bacillati</taxon>
        <taxon>Actinomycetota</taxon>
        <taxon>Actinomycetes</taxon>
        <taxon>Kitasatosporales</taxon>
        <taxon>Streptomycetaceae</taxon>
        <taxon>Streptomyces</taxon>
    </lineage>
</organism>
<accession>A0A7J0CES6</accession>